<organism evidence="2 3">
    <name type="scientific">Quillaja saponaria</name>
    <name type="common">Soap bark tree</name>
    <dbReference type="NCBI Taxonomy" id="32244"/>
    <lineage>
        <taxon>Eukaryota</taxon>
        <taxon>Viridiplantae</taxon>
        <taxon>Streptophyta</taxon>
        <taxon>Embryophyta</taxon>
        <taxon>Tracheophyta</taxon>
        <taxon>Spermatophyta</taxon>
        <taxon>Magnoliopsida</taxon>
        <taxon>eudicotyledons</taxon>
        <taxon>Gunneridae</taxon>
        <taxon>Pentapetalae</taxon>
        <taxon>rosids</taxon>
        <taxon>fabids</taxon>
        <taxon>Fabales</taxon>
        <taxon>Quillajaceae</taxon>
        <taxon>Quillaja</taxon>
    </lineage>
</organism>
<feature type="compositionally biased region" description="Basic residues" evidence="1">
    <location>
        <begin position="57"/>
        <end position="72"/>
    </location>
</feature>
<feature type="compositionally biased region" description="Basic and acidic residues" evidence="1">
    <location>
        <begin position="236"/>
        <end position="245"/>
    </location>
</feature>
<feature type="compositionally biased region" description="Polar residues" evidence="1">
    <location>
        <begin position="278"/>
        <end position="289"/>
    </location>
</feature>
<feature type="compositionally biased region" description="Basic and acidic residues" evidence="1">
    <location>
        <begin position="415"/>
        <end position="434"/>
    </location>
</feature>
<feature type="compositionally biased region" description="Basic residues" evidence="1">
    <location>
        <begin position="1"/>
        <end position="34"/>
    </location>
</feature>
<feature type="region of interest" description="Disordered" evidence="1">
    <location>
        <begin position="1"/>
        <end position="448"/>
    </location>
</feature>
<evidence type="ECO:0000256" key="1">
    <source>
        <dbReference type="SAM" id="MobiDB-lite"/>
    </source>
</evidence>
<dbReference type="Proteomes" id="UP001163823">
    <property type="component" value="Chromosome 12"/>
</dbReference>
<accession>A0AAD7KXA6</accession>
<gene>
    <name evidence="2" type="ORF">O6P43_028190</name>
</gene>
<comment type="caution">
    <text evidence="2">The sequence shown here is derived from an EMBL/GenBank/DDBJ whole genome shotgun (WGS) entry which is preliminary data.</text>
</comment>
<feature type="compositionally biased region" description="Basic and acidic residues" evidence="1">
    <location>
        <begin position="122"/>
        <end position="133"/>
    </location>
</feature>
<feature type="compositionally biased region" description="Polar residues" evidence="1">
    <location>
        <begin position="155"/>
        <end position="187"/>
    </location>
</feature>
<evidence type="ECO:0000313" key="3">
    <source>
        <dbReference type="Proteomes" id="UP001163823"/>
    </source>
</evidence>
<proteinExistence type="predicted"/>
<keyword evidence="3" id="KW-1185">Reference proteome</keyword>
<feature type="compositionally biased region" description="Basic and acidic residues" evidence="1">
    <location>
        <begin position="294"/>
        <end position="304"/>
    </location>
</feature>
<reference evidence="2" key="1">
    <citation type="journal article" date="2023" name="Science">
        <title>Elucidation of the pathway for biosynthesis of saponin adjuvants from the soapbark tree.</title>
        <authorList>
            <person name="Reed J."/>
            <person name="Orme A."/>
            <person name="El-Demerdash A."/>
            <person name="Owen C."/>
            <person name="Martin L.B.B."/>
            <person name="Misra R.C."/>
            <person name="Kikuchi S."/>
            <person name="Rejzek M."/>
            <person name="Martin A.C."/>
            <person name="Harkess A."/>
            <person name="Leebens-Mack J."/>
            <person name="Louveau T."/>
            <person name="Stephenson M.J."/>
            <person name="Osbourn A."/>
        </authorList>
    </citation>
    <scope>NUCLEOTIDE SEQUENCE</scope>
    <source>
        <strain evidence="2">S10</strain>
    </source>
</reference>
<sequence>MRRKRSPSPARRRYLSPVRRRSPAPVRGRSRSPVHQRSPLPVGRGSPSPIRNESHSHVRRRYHRSPYSRHRSPSPLQRQPPISDHKRSPTFTRYSSPSPDDWRSQSTVRKKSPKHQMSPMKSSREQIRIRERLSPIAHRPSSSLRSRRIDKDQISLHNKLQGSLTSPEKSPILSGSPQARNKTSNGDGRSMTPYESPGRRRRGRSPDESLSPLRKPRQQKPRHDSPETSDEGEETNYSRENRENSSKLLPKRSIHESIVGKQRGAHSKVSYKEELSPETGSLASESPTHFGNVDLRRKEQEIRRNCRTFGSDKYSGRGVPPETPGQQKAPVNQENLQGERRHVSTGEGKRSDEKNQSRSNHSRDSGEHRKTEAVPDSVGRVDTGKRNATYDTTFEESDKHRSEGKDKRKHRRSDRKQITSDDSHSYDSELEGRKEAKRRKKGGEASSA</sequence>
<feature type="compositionally biased region" description="Basic and acidic residues" evidence="1">
    <location>
        <begin position="337"/>
        <end position="373"/>
    </location>
</feature>
<dbReference type="KEGG" id="qsa:O6P43_028190"/>
<feature type="compositionally biased region" description="Polar residues" evidence="1">
    <location>
        <begin position="89"/>
        <end position="98"/>
    </location>
</feature>
<feature type="compositionally biased region" description="Basic and acidic residues" evidence="1">
    <location>
        <begin position="396"/>
        <end position="406"/>
    </location>
</feature>
<feature type="compositionally biased region" description="Polar residues" evidence="1">
    <location>
        <begin position="324"/>
        <end position="336"/>
    </location>
</feature>
<dbReference type="AlphaFoldDB" id="A0AAD7KXA6"/>
<dbReference type="EMBL" id="JARAOO010000012">
    <property type="protein sequence ID" value="KAJ7947599.1"/>
    <property type="molecule type" value="Genomic_DNA"/>
</dbReference>
<name>A0AAD7KXA6_QUISA</name>
<protein>
    <submittedName>
        <fullName evidence="2">Serine/arginine repetitive matrix protein 1</fullName>
    </submittedName>
</protein>
<evidence type="ECO:0000313" key="2">
    <source>
        <dbReference type="EMBL" id="KAJ7947599.1"/>
    </source>
</evidence>